<feature type="compositionally biased region" description="Basic and acidic residues" evidence="5">
    <location>
        <begin position="31"/>
        <end position="41"/>
    </location>
</feature>
<feature type="domain" description="MYND-type" evidence="7">
    <location>
        <begin position="170"/>
        <end position="206"/>
    </location>
</feature>
<dbReference type="InterPro" id="IPR047376">
    <property type="entry name" value="Tudor_TDRD1_rpt1"/>
</dbReference>
<dbReference type="Gene3D" id="2.40.50.90">
    <property type="match status" value="3"/>
</dbReference>
<dbReference type="FunFam" id="2.30.30.140:FF:000081">
    <property type="entry name" value="Tudor domain-containing protein 1"/>
    <property type="match status" value="1"/>
</dbReference>
<dbReference type="GO" id="GO:0008270">
    <property type="term" value="F:zinc ion binding"/>
    <property type="evidence" value="ECO:0007669"/>
    <property type="project" value="UniProtKB-KW"/>
</dbReference>
<dbReference type="PANTHER" id="PTHR16442">
    <property type="entry name" value="RING FINGER PROTEIN 17"/>
    <property type="match status" value="1"/>
</dbReference>
<accession>A0A8C2R002</accession>
<dbReference type="PROSITE" id="PS50865">
    <property type="entry name" value="ZF_MYND_2"/>
    <property type="match status" value="1"/>
</dbReference>
<dbReference type="CDD" id="cd20410">
    <property type="entry name" value="Tudor_TDRD1_rpt3"/>
    <property type="match status" value="1"/>
</dbReference>
<dbReference type="PROSITE" id="PS50304">
    <property type="entry name" value="TUDOR"/>
    <property type="match status" value="3"/>
</dbReference>
<feature type="region of interest" description="Disordered" evidence="5">
    <location>
        <begin position="79"/>
        <end position="142"/>
    </location>
</feature>
<feature type="compositionally biased region" description="Polar residues" evidence="5">
    <location>
        <begin position="107"/>
        <end position="122"/>
    </location>
</feature>
<sequence>VNVKLLLNMMSRNILAASTCKMTEPFNFEKNESKLPSHESLRSPGGHPNHPNFRLKSPENGNKKNNFLLCEQTKQFLASQEDSSLSSHPNGVNGEMAGSKEDRKTLPTGNSVSPLNAGNNSPPKEVNSKPSNHVPPAKSKKVHKLVENSLSINNPALFNSLGPPLRSTTCHRCGLFGSLRCSQCKQTYYCSSVCQRRDWAAHKIVCRPNMEVKDESDCPLRVTKERAVCADKIMFSDLRSQQLRKTMEIKGTVTEFKHPGDFYVQLYSSEALEYMNRLSASLKETYANKAHEEEYVPVKGEICVAKYTVDQTWNRVIIQDVDLLQKVAQVLYIDYGNEEIIPINRIHQLTRKIDLFPPCAIRCFVASVIPAEGNWSNDCIRTIKSLLMEQYCSLKIVDILKKEEGVTFAVDVMMTSSGKFLDHVLIEMGYGLKPKGQNSKKQSTDSSDLEDVRRMMAENKIVVDRSDLIPKVLTLNVGDEFCGVVAHVQTPEDFFCQQLQSGRKLAELQRSLGEYCSQVPPRSDFYPTIEDDQWYRASVLAYASEESVLVGYVDYGNFEILSLTRLCPITPKLLELPMQAIKCVLAGVKPSLGIWTPEAVCLMKKIVQNKIITVNVVDKLENSSLVELIDRSVTPHISVTKALLSAGFAVEDKGLVADKPSDVKEASVPLGVETKVNPLVWTWVELAVDQTVDVVVCVIDSPGEFYCHVLKGDDALKELNDLNNLLAEYCQQKLPNDFKAEIGQPCCAFFVGDSNWYRALVKEILPNGNFKVHFVDYGNVEEVTADELQMIPSKFLKLPFQGIQCWLVGIQPRNKHWSKEAIARFQTCVARMKLQARVVEITENGVGIELTDLSTSYPRIISDILIDEHLVLKAGSPHTDLAKTRPVDKHDLQIDTPGLQAISSADQWSTIELPVNKTVQACILEITNPNLFYALPNEIAEDQEKLSVLTAELLEYCNAQKSRSPYIPKIGDACCARYTSKILSLAQNMLYADYGNIETLPLCRVQPISASHLELPFQIIKCSLDETADRMSCCCTKLQKQIEKHEQILLFLLNNPTNQNKFIEMKKFKKL</sequence>
<dbReference type="InterPro" id="IPR035437">
    <property type="entry name" value="SNase_OB-fold_sf"/>
</dbReference>
<evidence type="ECO:0000256" key="4">
    <source>
        <dbReference type="PROSITE-ProRule" id="PRU00134"/>
    </source>
</evidence>
<keyword evidence="2 4" id="KW-0863">Zinc-finger</keyword>
<dbReference type="FunFam" id="2.30.30.140:FF:000018">
    <property type="entry name" value="Serine/threonine-protein kinase 31"/>
    <property type="match status" value="1"/>
</dbReference>
<dbReference type="AlphaFoldDB" id="A0A8C2R002"/>
<feature type="domain" description="Tudor" evidence="6">
    <location>
        <begin position="296"/>
        <end position="356"/>
    </location>
</feature>
<evidence type="ECO:0000259" key="7">
    <source>
        <dbReference type="PROSITE" id="PS50865"/>
    </source>
</evidence>
<dbReference type="Pfam" id="PF00567">
    <property type="entry name" value="TUDOR"/>
    <property type="match status" value="4"/>
</dbReference>
<name>A0A8C2R002_CAPHI</name>
<proteinExistence type="predicted"/>
<evidence type="ECO:0008006" key="9">
    <source>
        <dbReference type="Google" id="ProtNLM"/>
    </source>
</evidence>
<evidence type="ECO:0000256" key="1">
    <source>
        <dbReference type="ARBA" id="ARBA00022723"/>
    </source>
</evidence>
<reference evidence="8" key="2">
    <citation type="submission" date="2025-08" db="UniProtKB">
        <authorList>
            <consortium name="Ensembl"/>
        </authorList>
    </citation>
    <scope>IDENTIFICATION</scope>
</reference>
<evidence type="ECO:0000256" key="3">
    <source>
        <dbReference type="ARBA" id="ARBA00022833"/>
    </source>
</evidence>
<dbReference type="SUPFAM" id="SSF63748">
    <property type="entry name" value="Tudor/PWWP/MBT"/>
    <property type="match status" value="4"/>
</dbReference>
<evidence type="ECO:0000313" key="8">
    <source>
        <dbReference type="Ensembl" id="ENSCHIP00010020406.1"/>
    </source>
</evidence>
<dbReference type="InterPro" id="IPR047377">
    <property type="entry name" value="Tudor_TDRD1_rpt2"/>
</dbReference>
<dbReference type="PROSITE" id="PS01360">
    <property type="entry name" value="ZF_MYND_1"/>
    <property type="match status" value="1"/>
</dbReference>
<dbReference type="Gene3D" id="6.10.140.2220">
    <property type="match status" value="1"/>
</dbReference>
<evidence type="ECO:0000256" key="5">
    <source>
        <dbReference type="SAM" id="MobiDB-lite"/>
    </source>
</evidence>
<evidence type="ECO:0000256" key="2">
    <source>
        <dbReference type="ARBA" id="ARBA00022771"/>
    </source>
</evidence>
<feature type="compositionally biased region" description="Polar residues" evidence="5">
    <location>
        <begin position="79"/>
        <end position="90"/>
    </location>
</feature>
<dbReference type="Ensembl" id="ENSCHIT00010028710.1">
    <property type="protein sequence ID" value="ENSCHIP00010020406.1"/>
    <property type="gene ID" value="ENSCHIG00010014970.1"/>
</dbReference>
<dbReference type="Pfam" id="PF01753">
    <property type="entry name" value="zf-MYND"/>
    <property type="match status" value="1"/>
</dbReference>
<evidence type="ECO:0000259" key="6">
    <source>
        <dbReference type="PROSITE" id="PS50304"/>
    </source>
</evidence>
<dbReference type="PANTHER" id="PTHR16442:SF1">
    <property type="entry name" value="RING FINGER PROTEIN 17"/>
    <property type="match status" value="1"/>
</dbReference>
<dbReference type="InterPro" id="IPR002893">
    <property type="entry name" value="Znf_MYND"/>
</dbReference>
<dbReference type="InterPro" id="IPR047378">
    <property type="entry name" value="Tudor_TDRD1_rpt3"/>
</dbReference>
<dbReference type="SMART" id="SM00333">
    <property type="entry name" value="TUDOR"/>
    <property type="match status" value="4"/>
</dbReference>
<organism evidence="8">
    <name type="scientific">Capra hircus</name>
    <name type="common">Goat</name>
    <dbReference type="NCBI Taxonomy" id="9925"/>
    <lineage>
        <taxon>Eukaryota</taxon>
        <taxon>Metazoa</taxon>
        <taxon>Chordata</taxon>
        <taxon>Craniata</taxon>
        <taxon>Vertebrata</taxon>
        <taxon>Euteleostomi</taxon>
        <taxon>Mammalia</taxon>
        <taxon>Eutheria</taxon>
        <taxon>Laurasiatheria</taxon>
        <taxon>Artiodactyla</taxon>
        <taxon>Ruminantia</taxon>
        <taxon>Pecora</taxon>
        <taxon>Bovidae</taxon>
        <taxon>Caprinae</taxon>
        <taxon>Capra</taxon>
    </lineage>
</organism>
<protein>
    <recommendedName>
        <fullName evidence="9">Tudor domain containing 1</fullName>
    </recommendedName>
</protein>
<keyword evidence="3" id="KW-0862">Zinc</keyword>
<dbReference type="Gene3D" id="2.30.30.140">
    <property type="match status" value="4"/>
</dbReference>
<feature type="region of interest" description="Disordered" evidence="5">
    <location>
        <begin position="31"/>
        <end position="64"/>
    </location>
</feature>
<feature type="domain" description="Tudor" evidence="6">
    <location>
        <begin position="509"/>
        <end position="576"/>
    </location>
</feature>
<dbReference type="SUPFAM" id="SSF144232">
    <property type="entry name" value="HIT/MYND zinc finger-like"/>
    <property type="match status" value="1"/>
</dbReference>
<reference evidence="8" key="1">
    <citation type="submission" date="2019-03" db="EMBL/GenBank/DDBJ databases">
        <title>Genome sequencing and reference-guided assembly of Black Bengal Goat (Capra hircus).</title>
        <authorList>
            <person name="Siddiki A.Z."/>
            <person name="Baten A."/>
            <person name="Billah M."/>
            <person name="Alam M.A.U."/>
            <person name="Shawrob K.S.M."/>
            <person name="Saha S."/>
            <person name="Chowdhury M."/>
            <person name="Rahman A.H."/>
            <person name="Stear M."/>
            <person name="Miah G."/>
            <person name="Das G.B."/>
            <person name="Hossain M.M."/>
            <person name="Kumkum M."/>
            <person name="Islam M.S."/>
            <person name="Mollah A.M."/>
            <person name="Ahsan A."/>
            <person name="Tusar F."/>
            <person name="Khan M.K.I."/>
        </authorList>
    </citation>
    <scope>NUCLEOTIDE SEQUENCE [LARGE SCALE GENOMIC DNA]</scope>
</reference>
<dbReference type="CDD" id="cd20408">
    <property type="entry name" value="Tudor_TDRD1_rpt1"/>
    <property type="match status" value="1"/>
</dbReference>
<dbReference type="FunFam" id="6.10.140.2220:FF:000011">
    <property type="entry name" value="Tudor domain containing 1"/>
    <property type="match status" value="1"/>
</dbReference>
<dbReference type="CDD" id="cd20409">
    <property type="entry name" value="Tudor_TDRD1_rpt2"/>
    <property type="match status" value="1"/>
</dbReference>
<dbReference type="InterPro" id="IPR002999">
    <property type="entry name" value="Tudor"/>
</dbReference>
<keyword evidence="1" id="KW-0479">Metal-binding</keyword>
<feature type="domain" description="Tudor" evidence="6">
    <location>
        <begin position="739"/>
        <end position="798"/>
    </location>
</feature>